<dbReference type="GO" id="GO:0005524">
    <property type="term" value="F:ATP binding"/>
    <property type="evidence" value="ECO:0007669"/>
    <property type="project" value="UniProtKB-KW"/>
</dbReference>
<evidence type="ECO:0000313" key="3">
    <source>
        <dbReference type="EMBL" id="RGX77910.1"/>
    </source>
</evidence>
<dbReference type="AlphaFoldDB" id="A0A413H327"/>
<protein>
    <submittedName>
        <fullName evidence="3">ATP-binding protein</fullName>
    </submittedName>
</protein>
<dbReference type="InterPro" id="IPR011335">
    <property type="entry name" value="Restrct_endonuc-II-like"/>
</dbReference>
<dbReference type="RefSeq" id="WP_117987751.1">
    <property type="nucleotide sequence ID" value="NZ_CABMFG010000021.1"/>
</dbReference>
<accession>A0A413H327</accession>
<dbReference type="Proteomes" id="UP000286075">
    <property type="component" value="Unassembled WGS sequence"/>
</dbReference>
<evidence type="ECO:0000313" key="4">
    <source>
        <dbReference type="Proteomes" id="UP000286075"/>
    </source>
</evidence>
<dbReference type="PANTHER" id="PTHR33295:SF7">
    <property type="entry name" value="ATPASE"/>
    <property type="match status" value="1"/>
</dbReference>
<feature type="domain" description="AAA" evidence="1">
    <location>
        <begin position="19"/>
        <end position="151"/>
    </location>
</feature>
<name>A0A413H327_9BACE</name>
<dbReference type="InterPro" id="IPR027417">
    <property type="entry name" value="P-loop_NTPase"/>
</dbReference>
<dbReference type="SUPFAM" id="SSF52540">
    <property type="entry name" value="P-loop containing nucleoside triphosphate hydrolases"/>
    <property type="match status" value="1"/>
</dbReference>
<dbReference type="SUPFAM" id="SSF52980">
    <property type="entry name" value="Restriction endonuclease-like"/>
    <property type="match status" value="1"/>
</dbReference>
<dbReference type="Gene3D" id="3.40.50.300">
    <property type="entry name" value="P-loop containing nucleotide triphosphate hydrolases"/>
    <property type="match status" value="1"/>
</dbReference>
<reference evidence="3 4" key="1">
    <citation type="submission" date="2018-08" db="EMBL/GenBank/DDBJ databases">
        <title>A genome reference for cultivated species of the human gut microbiota.</title>
        <authorList>
            <person name="Zou Y."/>
            <person name="Xue W."/>
            <person name="Luo G."/>
        </authorList>
    </citation>
    <scope>NUCLEOTIDE SEQUENCE [LARGE SCALE GENOMIC DNA]</scope>
    <source>
        <strain evidence="3 4">OF03-9BH</strain>
    </source>
</reference>
<dbReference type="OrthoDB" id="9801840at2"/>
<evidence type="ECO:0000259" key="1">
    <source>
        <dbReference type="Pfam" id="PF13173"/>
    </source>
</evidence>
<dbReference type="InterPro" id="IPR025420">
    <property type="entry name" value="DUF4143"/>
</dbReference>
<gene>
    <name evidence="3" type="ORF">DXA68_13495</name>
</gene>
<dbReference type="EMBL" id="QSCF01000021">
    <property type="protein sequence ID" value="RGX77910.1"/>
    <property type="molecule type" value="Genomic_DNA"/>
</dbReference>
<keyword evidence="3" id="KW-0547">Nucleotide-binding</keyword>
<feature type="domain" description="DUF4143" evidence="2">
    <location>
        <begin position="245"/>
        <end position="382"/>
    </location>
</feature>
<sequence length="449" mass="51464">MIERRLLSSLTEWKNSKSRKPLILRGARQVGKSTLIDEFAKGYDVYLKLNLDEADDCQLFDWYISVEELIDAIYVRCQQKKENKPTLLFIDEIQNSPKAVAMLRYFYEKANHLHVIAAGSLLENLIDKKISFPVGRVQYLVLRPCSFLEFLNGIEENYDKELIENLQADKAHARIMKHFKNYCVVGGMPEAVMRYAENRDILASDDIYDALLTSYSDDVEKYASNDTMTKVIRFIIKNGWTFGGSIIAFEHFANSSYRSREMGEAFRTIEKAMLLELVYPVTSSLLPLQPAFTRRPKLIWLDTGLINYAAGIREEVFSANNIQDAWRGKIAEHIVAQELLAYNHKITARRNFWVNPQKGSDAEVDFVIAKNGLCIPIEVKSGINAHLKSLHIYMDTAPHNVAVRIWSNPFSVDEVITQKGKQFHLINIPFYYIGMLEKILDSILSANSD</sequence>
<comment type="caution">
    <text evidence="3">The sequence shown here is derived from an EMBL/GenBank/DDBJ whole genome shotgun (WGS) entry which is preliminary data.</text>
</comment>
<proteinExistence type="predicted"/>
<dbReference type="Pfam" id="PF13635">
    <property type="entry name" value="DUF4143"/>
    <property type="match status" value="1"/>
</dbReference>
<dbReference type="PANTHER" id="PTHR33295">
    <property type="entry name" value="ATPASE"/>
    <property type="match status" value="1"/>
</dbReference>
<organism evidence="3 4">
    <name type="scientific">Bacteroides stercorirosoris</name>
    <dbReference type="NCBI Taxonomy" id="871324"/>
    <lineage>
        <taxon>Bacteria</taxon>
        <taxon>Pseudomonadati</taxon>
        <taxon>Bacteroidota</taxon>
        <taxon>Bacteroidia</taxon>
        <taxon>Bacteroidales</taxon>
        <taxon>Bacteroidaceae</taxon>
        <taxon>Bacteroides</taxon>
    </lineage>
</organism>
<keyword evidence="3" id="KW-0067">ATP-binding</keyword>
<dbReference type="InterPro" id="IPR041682">
    <property type="entry name" value="AAA_14"/>
</dbReference>
<evidence type="ECO:0000259" key="2">
    <source>
        <dbReference type="Pfam" id="PF13635"/>
    </source>
</evidence>
<dbReference type="Pfam" id="PF13173">
    <property type="entry name" value="AAA_14"/>
    <property type="match status" value="1"/>
</dbReference>